<dbReference type="PANTHER" id="PTHR33048">
    <property type="entry name" value="PTH11-LIKE INTEGRAL MEMBRANE PROTEIN (AFU_ORTHOLOGUE AFUA_5G11245)"/>
    <property type="match status" value="1"/>
</dbReference>
<dbReference type="OrthoDB" id="5329176at2759"/>
<keyword evidence="3 6" id="KW-1133">Transmembrane helix</keyword>
<name>A0A8A3PQN5_9HELO</name>
<feature type="transmembrane region" description="Helical" evidence="6">
    <location>
        <begin position="268"/>
        <end position="288"/>
    </location>
</feature>
<comment type="subcellular location">
    <subcellularLocation>
        <location evidence="1">Membrane</location>
        <topology evidence="1">Multi-pass membrane protein</topology>
    </subcellularLocation>
</comment>
<dbReference type="AlphaFoldDB" id="A0A8A3PQN5"/>
<protein>
    <recommendedName>
        <fullName evidence="7">Rhodopsin domain-containing protein</fullName>
    </recommendedName>
</protein>
<evidence type="ECO:0000256" key="6">
    <source>
        <dbReference type="SAM" id="Phobius"/>
    </source>
</evidence>
<feature type="transmembrane region" description="Helical" evidence="6">
    <location>
        <begin position="143"/>
        <end position="168"/>
    </location>
</feature>
<keyword evidence="4 6" id="KW-0472">Membrane</keyword>
<feature type="transmembrane region" description="Helical" evidence="6">
    <location>
        <begin position="104"/>
        <end position="131"/>
    </location>
</feature>
<gene>
    <name evidence="8" type="ORF">DSL72_008558</name>
</gene>
<feature type="transmembrane region" description="Helical" evidence="6">
    <location>
        <begin position="223"/>
        <end position="248"/>
    </location>
</feature>
<reference evidence="8" key="1">
    <citation type="submission" date="2020-10" db="EMBL/GenBank/DDBJ databases">
        <title>Genome Sequence of Monilinia vaccinii-corymbosi Sheds Light on Mummy Berry Disease Infection of Blueberry and Mating Type.</title>
        <authorList>
            <person name="Yow A.G."/>
            <person name="Zhang Y."/>
            <person name="Bansal K."/>
            <person name="Eacker S.M."/>
            <person name="Sullivan S."/>
            <person name="Liachko I."/>
            <person name="Cubeta M.A."/>
            <person name="Rollins J.A."/>
            <person name="Ashrafi H."/>
        </authorList>
    </citation>
    <scope>NUCLEOTIDE SEQUENCE</scope>
    <source>
        <strain evidence="8">RL-1</strain>
    </source>
</reference>
<evidence type="ECO:0000256" key="5">
    <source>
        <dbReference type="ARBA" id="ARBA00038359"/>
    </source>
</evidence>
<evidence type="ECO:0000256" key="3">
    <source>
        <dbReference type="ARBA" id="ARBA00022989"/>
    </source>
</evidence>
<evidence type="ECO:0000259" key="7">
    <source>
        <dbReference type="Pfam" id="PF20684"/>
    </source>
</evidence>
<dbReference type="Pfam" id="PF20684">
    <property type="entry name" value="Fung_rhodopsin"/>
    <property type="match status" value="1"/>
</dbReference>
<dbReference type="Proteomes" id="UP000672032">
    <property type="component" value="Chromosome 9"/>
</dbReference>
<feature type="transmembrane region" description="Helical" evidence="6">
    <location>
        <begin position="60"/>
        <end position="84"/>
    </location>
</feature>
<dbReference type="InterPro" id="IPR049326">
    <property type="entry name" value="Rhodopsin_dom_fungi"/>
</dbReference>
<dbReference type="PANTHER" id="PTHR33048:SF129">
    <property type="entry name" value="INTEGRAL MEMBRANE PROTEIN-RELATED"/>
    <property type="match status" value="1"/>
</dbReference>
<evidence type="ECO:0000313" key="9">
    <source>
        <dbReference type="Proteomes" id="UP000672032"/>
    </source>
</evidence>
<evidence type="ECO:0000313" key="8">
    <source>
        <dbReference type="EMBL" id="QSZ37460.1"/>
    </source>
</evidence>
<comment type="similarity">
    <text evidence="5">Belongs to the SAT4 family.</text>
</comment>
<dbReference type="InterPro" id="IPR052337">
    <property type="entry name" value="SAT4-like"/>
</dbReference>
<keyword evidence="2 6" id="KW-0812">Transmembrane</keyword>
<dbReference type="GO" id="GO:0016020">
    <property type="term" value="C:membrane"/>
    <property type="evidence" value="ECO:0007669"/>
    <property type="project" value="UniProtKB-SubCell"/>
</dbReference>
<proteinExistence type="inferred from homology"/>
<evidence type="ECO:0000256" key="1">
    <source>
        <dbReference type="ARBA" id="ARBA00004141"/>
    </source>
</evidence>
<evidence type="ECO:0000256" key="4">
    <source>
        <dbReference type="ARBA" id="ARBA00023136"/>
    </source>
</evidence>
<feature type="transmembrane region" description="Helical" evidence="6">
    <location>
        <begin position="188"/>
        <end position="211"/>
    </location>
</feature>
<dbReference type="EMBL" id="CP063413">
    <property type="protein sequence ID" value="QSZ37460.1"/>
    <property type="molecule type" value="Genomic_DNA"/>
</dbReference>
<keyword evidence="9" id="KW-1185">Reference proteome</keyword>
<feature type="domain" description="Rhodopsin" evidence="7">
    <location>
        <begin position="43"/>
        <end position="279"/>
    </location>
</feature>
<accession>A0A8A3PQN5</accession>
<feature type="transmembrane region" description="Helical" evidence="6">
    <location>
        <begin position="20"/>
        <end position="39"/>
    </location>
</feature>
<sequence>MYYPPEPMVNWPAPNYENPVTFGPILYIVHAVLYPLAVIMLGLRTYTRLYITKSFGLDDILALISIIPITGFAILSMLVVSPVVGWNVHAWDARFELISLGLKFVYWTQILFTLGIVLVRISMLWFIIRLFQSAEPRLRRFTYGVLIYMVLHGSIFMLTLIIPCSPISDYWKVSLVPQENCINQPVNLIFSSITNAISDFLVVVLPLTTVYKLQVPFGQRVYLFLLFAVGFLASSASVVRTVYIYVYSVNGDGTWFSNDVYIWCSVEIYLGLSCACMPPSVGFWKLYYPKVMGTIARSEPQISKASRFWSSKTESKREQTNLHELADTDDEERGITVERGVTVETHIYSKGQLMALEGSCTAMSFSPPVNSSDPQKL</sequence>
<evidence type="ECO:0000256" key="2">
    <source>
        <dbReference type="ARBA" id="ARBA00022692"/>
    </source>
</evidence>
<organism evidence="8 9">
    <name type="scientific">Monilinia vaccinii-corymbosi</name>
    <dbReference type="NCBI Taxonomy" id="61207"/>
    <lineage>
        <taxon>Eukaryota</taxon>
        <taxon>Fungi</taxon>
        <taxon>Dikarya</taxon>
        <taxon>Ascomycota</taxon>
        <taxon>Pezizomycotina</taxon>
        <taxon>Leotiomycetes</taxon>
        <taxon>Helotiales</taxon>
        <taxon>Sclerotiniaceae</taxon>
        <taxon>Monilinia</taxon>
    </lineage>
</organism>